<keyword evidence="6" id="KW-0614">Plasmid</keyword>
<dbReference type="InterPro" id="IPR041247">
    <property type="entry name" value="Rad52_fam"/>
</dbReference>
<evidence type="ECO:0000256" key="4">
    <source>
        <dbReference type="SAM" id="MobiDB-lite"/>
    </source>
</evidence>
<keyword evidence="7" id="KW-1185">Reference proteome</keyword>
<evidence type="ECO:0000256" key="2">
    <source>
        <dbReference type="ARBA" id="ARBA00022763"/>
    </source>
</evidence>
<dbReference type="InParanoid" id="Q6YRR6"/>
<sequence>MLLAEILENLRQPIAPQFISQKKTFKNKKPTGSVDFVAWYDLADLLDDLCGLGGWEWLIIDTQQIGDRLTLTGSLTIHGDDRSLTRQATGTEDIDCNSYGDPSSNAEAMALRRCCAKFGLGRDLWRKNKPQPLKMGQRQEPEKQTVLAPGTISREEWLKRKQAKS</sequence>
<proteinExistence type="inferred from homology"/>
<dbReference type="Proteomes" id="UP000001425">
    <property type="component" value="Plasmid pSYSX"/>
</dbReference>
<dbReference type="GO" id="GO:0003677">
    <property type="term" value="F:DNA binding"/>
    <property type="evidence" value="ECO:0007669"/>
    <property type="project" value="InterPro"/>
</dbReference>
<dbReference type="PANTHER" id="PTHR34050">
    <property type="entry name" value="DNA REPAIR RAD52-LIKE PROTEIN 2, CHLOROPLASTIC"/>
    <property type="match status" value="1"/>
</dbReference>
<keyword evidence="2" id="KW-0227">DNA damage</keyword>
<keyword evidence="3" id="KW-0234">DNA repair</keyword>
<dbReference type="Pfam" id="PF04098">
    <property type="entry name" value="Rad52_Rad22"/>
    <property type="match status" value="1"/>
</dbReference>
<dbReference type="EMBL" id="AP006585">
    <property type="protein sequence ID" value="BAD02145.1"/>
    <property type="molecule type" value="Genomic_DNA"/>
</dbReference>
<evidence type="ECO:0000256" key="3">
    <source>
        <dbReference type="ARBA" id="ARBA00023204"/>
    </source>
</evidence>
<reference evidence="6 7" key="1">
    <citation type="journal article" date="2003" name="DNA Res.">
        <title>Structural analysis of four large plasmids harboring in a unicellular cyanobacterium, Synechocystis sp. PCC 6803.</title>
        <authorList>
            <person name="Kaneko T."/>
            <person name="Nakamura Y."/>
            <person name="Sasamoto S."/>
            <person name="Watanabe A."/>
            <person name="Kohara M."/>
            <person name="Matsumoto M."/>
            <person name="Shimpo S."/>
            <person name="Yamada M."/>
            <person name="Tabata S."/>
        </authorList>
    </citation>
    <scope>NUCLEOTIDE SEQUENCE [LARGE SCALE GENOMIC DNA]</scope>
    <source>
        <strain evidence="6">PCC 6803</strain>
        <strain evidence="7">PCC 6803 / Kazusa</strain>
        <plasmid evidence="7">Plasmid pSYSX</plasmid>
    </source>
</reference>
<dbReference type="EnsemblBacteria" id="BAD02086">
    <property type="protein sequence ID" value="BAD02086"/>
    <property type="gene ID" value="BAD02086"/>
</dbReference>
<comment type="similarity">
    <text evidence="1">Belongs to the RAD52 family.</text>
</comment>
<protein>
    <submittedName>
        <fullName evidence="5">Slr6029 protein</fullName>
    </submittedName>
    <submittedName>
        <fullName evidence="6">Slr6088 protein</fullName>
    </submittedName>
</protein>
<evidence type="ECO:0000313" key="6">
    <source>
        <dbReference type="EMBL" id="BAD02145.1"/>
    </source>
</evidence>
<dbReference type="GO" id="GO:0000724">
    <property type="term" value="P:double-strand break repair via homologous recombination"/>
    <property type="evidence" value="ECO:0007669"/>
    <property type="project" value="InterPro"/>
</dbReference>
<evidence type="ECO:0000256" key="1">
    <source>
        <dbReference type="ARBA" id="ARBA00006638"/>
    </source>
</evidence>
<dbReference type="KEGG" id="syn:slr6029"/>
<feature type="region of interest" description="Disordered" evidence="4">
    <location>
        <begin position="130"/>
        <end position="165"/>
    </location>
</feature>
<gene>
    <name evidence="5" type="ordered locus">slr6029</name>
    <name evidence="6" type="ordered locus">slr6088</name>
</gene>
<dbReference type="EnsemblBacteria" id="BAD02145">
    <property type="protein sequence ID" value="BAD02145"/>
    <property type="gene ID" value="BAD02145"/>
</dbReference>
<dbReference type="EMBL" id="AP006585">
    <property type="protein sequence ID" value="BAD02086.1"/>
    <property type="molecule type" value="Genomic_DNA"/>
</dbReference>
<evidence type="ECO:0000313" key="5">
    <source>
        <dbReference type="EMBL" id="BAD02086.1"/>
    </source>
</evidence>
<evidence type="ECO:0000313" key="7">
    <source>
        <dbReference type="Proteomes" id="UP000001425"/>
    </source>
</evidence>
<dbReference type="AlphaFoldDB" id="Q6YRR6"/>
<dbReference type="KEGG" id="syn:slr6088"/>
<dbReference type="InterPro" id="IPR037489">
    <property type="entry name" value="RAD52-like"/>
</dbReference>
<dbReference type="PANTHER" id="PTHR34050:SF3">
    <property type="entry name" value="DNA REPAIR RAD52-LIKE PROTEIN 2, CHLOROPLASTIC"/>
    <property type="match status" value="1"/>
</dbReference>
<name>Q6YRR6_SYNY3</name>
<organism evidence="6 7">
    <name type="scientific">Synechocystis sp. (strain ATCC 27184 / PCC 6803 / Kazusa)</name>
    <dbReference type="NCBI Taxonomy" id="1111708"/>
    <lineage>
        <taxon>Bacteria</taxon>
        <taxon>Bacillati</taxon>
        <taxon>Cyanobacteriota</taxon>
        <taxon>Cyanophyceae</taxon>
        <taxon>Synechococcales</taxon>
        <taxon>Merismopediaceae</taxon>
        <taxon>Synechocystis</taxon>
    </lineage>
</organism>
<accession>Q6YRR6</accession>
<geneLocation type="plasmid" evidence="6 7">
    <name>pSYSX</name>
</geneLocation>